<dbReference type="AlphaFoldDB" id="A0AAD6SCA1"/>
<comment type="caution">
    <text evidence="2">The sequence shown here is derived from an EMBL/GenBank/DDBJ whole genome shotgun (WGS) entry which is preliminary data.</text>
</comment>
<organism evidence="2 3">
    <name type="scientific">Mycena alexandri</name>
    <dbReference type="NCBI Taxonomy" id="1745969"/>
    <lineage>
        <taxon>Eukaryota</taxon>
        <taxon>Fungi</taxon>
        <taxon>Dikarya</taxon>
        <taxon>Basidiomycota</taxon>
        <taxon>Agaricomycotina</taxon>
        <taxon>Agaricomycetes</taxon>
        <taxon>Agaricomycetidae</taxon>
        <taxon>Agaricales</taxon>
        <taxon>Marasmiineae</taxon>
        <taxon>Mycenaceae</taxon>
        <taxon>Mycena</taxon>
    </lineage>
</organism>
<feature type="region of interest" description="Disordered" evidence="1">
    <location>
        <begin position="143"/>
        <end position="166"/>
    </location>
</feature>
<evidence type="ECO:0000313" key="3">
    <source>
        <dbReference type="Proteomes" id="UP001218188"/>
    </source>
</evidence>
<proteinExistence type="predicted"/>
<gene>
    <name evidence="2" type="ORF">C8F04DRAFT_1301933</name>
</gene>
<dbReference type="EMBL" id="JARJCM010000167">
    <property type="protein sequence ID" value="KAJ7024602.1"/>
    <property type="molecule type" value="Genomic_DNA"/>
</dbReference>
<reference evidence="2" key="1">
    <citation type="submission" date="2023-03" db="EMBL/GenBank/DDBJ databases">
        <title>Massive genome expansion in bonnet fungi (Mycena s.s.) driven by repeated elements and novel gene families across ecological guilds.</title>
        <authorList>
            <consortium name="Lawrence Berkeley National Laboratory"/>
            <person name="Harder C.B."/>
            <person name="Miyauchi S."/>
            <person name="Viragh M."/>
            <person name="Kuo A."/>
            <person name="Thoen E."/>
            <person name="Andreopoulos B."/>
            <person name="Lu D."/>
            <person name="Skrede I."/>
            <person name="Drula E."/>
            <person name="Henrissat B."/>
            <person name="Morin E."/>
            <person name="Kohler A."/>
            <person name="Barry K."/>
            <person name="LaButti K."/>
            <person name="Morin E."/>
            <person name="Salamov A."/>
            <person name="Lipzen A."/>
            <person name="Mereny Z."/>
            <person name="Hegedus B."/>
            <person name="Baldrian P."/>
            <person name="Stursova M."/>
            <person name="Weitz H."/>
            <person name="Taylor A."/>
            <person name="Grigoriev I.V."/>
            <person name="Nagy L.G."/>
            <person name="Martin F."/>
            <person name="Kauserud H."/>
        </authorList>
    </citation>
    <scope>NUCLEOTIDE SEQUENCE</scope>
    <source>
        <strain evidence="2">CBHHK200</strain>
    </source>
</reference>
<evidence type="ECO:0000256" key="1">
    <source>
        <dbReference type="SAM" id="MobiDB-lite"/>
    </source>
</evidence>
<sequence>MYHGMSKRSENILRLEEKLDVPRADLASKGTNWSMDDLSNIEKTRGDGRVLHGGAYARERLPSRRWLRKRVQRHRCMWDQCSFVVLSLLTFSALTSPGSKSRGARMSTDPVDYLTMLKSTGSNRGWPGRDGMAILEKSRKRMRVEDEASDWSRRGRWREEGREVAV</sequence>
<protein>
    <submittedName>
        <fullName evidence="2">Uncharacterized protein</fullName>
    </submittedName>
</protein>
<accession>A0AAD6SCA1</accession>
<dbReference type="Proteomes" id="UP001218188">
    <property type="component" value="Unassembled WGS sequence"/>
</dbReference>
<evidence type="ECO:0000313" key="2">
    <source>
        <dbReference type="EMBL" id="KAJ7024602.1"/>
    </source>
</evidence>
<name>A0AAD6SCA1_9AGAR</name>
<keyword evidence="3" id="KW-1185">Reference proteome</keyword>